<evidence type="ECO:0008006" key="3">
    <source>
        <dbReference type="Google" id="ProtNLM"/>
    </source>
</evidence>
<protein>
    <recommendedName>
        <fullName evidence="3">F-box domain-containing protein</fullName>
    </recommendedName>
</protein>
<proteinExistence type="predicted"/>
<name>A0AAD7DWT3_9AGAR</name>
<dbReference type="Gene3D" id="1.20.1280.50">
    <property type="match status" value="1"/>
</dbReference>
<dbReference type="AlphaFoldDB" id="A0AAD7DWT3"/>
<accession>A0AAD7DWT3</accession>
<gene>
    <name evidence="1" type="ORF">B0H16DRAFT_1705296</name>
</gene>
<keyword evidence="2" id="KW-1185">Reference proteome</keyword>
<dbReference type="Proteomes" id="UP001215598">
    <property type="component" value="Unassembled WGS sequence"/>
</dbReference>
<organism evidence="1 2">
    <name type="scientific">Mycena metata</name>
    <dbReference type="NCBI Taxonomy" id="1033252"/>
    <lineage>
        <taxon>Eukaryota</taxon>
        <taxon>Fungi</taxon>
        <taxon>Dikarya</taxon>
        <taxon>Basidiomycota</taxon>
        <taxon>Agaricomycotina</taxon>
        <taxon>Agaricomycetes</taxon>
        <taxon>Agaricomycetidae</taxon>
        <taxon>Agaricales</taxon>
        <taxon>Marasmiineae</taxon>
        <taxon>Mycenaceae</taxon>
        <taxon>Mycena</taxon>
    </lineage>
</organism>
<dbReference type="EMBL" id="JARKIB010000526">
    <property type="protein sequence ID" value="KAJ7701684.1"/>
    <property type="molecule type" value="Genomic_DNA"/>
</dbReference>
<sequence>MSTTGSRLSDRARLAEIEAEKQAVEGRLDSHQYPVLNLPNELVSEIFVHFLPDYPSTPPLFGIHSPNILTHICRKWRDIALSTPLLWRAISLEYTRNEKEQAQMVEAWLTRSRYCPLSLQAGRYRPIPDSVLAAVLPHSARWQHVGLRLWTLEPLFGFEGPMPLLEDLEIFVEIDRTRACQTFINSPRLRTASLWDWECQTNFLPWAQLTSLTLVAHLPGECAKVLVQTVNLVYCELITCGVGSDLPDVLLPRLETLVFVAFAAEDSDPSTGYLSTFVLPALRRLQIPEAFLGPDSIATLKSFVSKSGCKLQELCVTGPHEVSKRVYREAFSTIHIISFNKRLVDWYCREAAQIRWDGRRSTADLETLEDIYIK</sequence>
<evidence type="ECO:0000313" key="1">
    <source>
        <dbReference type="EMBL" id="KAJ7701684.1"/>
    </source>
</evidence>
<comment type="caution">
    <text evidence="1">The sequence shown here is derived from an EMBL/GenBank/DDBJ whole genome shotgun (WGS) entry which is preliminary data.</text>
</comment>
<reference evidence="1" key="1">
    <citation type="submission" date="2023-03" db="EMBL/GenBank/DDBJ databases">
        <title>Massive genome expansion in bonnet fungi (Mycena s.s.) driven by repeated elements and novel gene families across ecological guilds.</title>
        <authorList>
            <consortium name="Lawrence Berkeley National Laboratory"/>
            <person name="Harder C.B."/>
            <person name="Miyauchi S."/>
            <person name="Viragh M."/>
            <person name="Kuo A."/>
            <person name="Thoen E."/>
            <person name="Andreopoulos B."/>
            <person name="Lu D."/>
            <person name="Skrede I."/>
            <person name="Drula E."/>
            <person name="Henrissat B."/>
            <person name="Morin E."/>
            <person name="Kohler A."/>
            <person name="Barry K."/>
            <person name="LaButti K."/>
            <person name="Morin E."/>
            <person name="Salamov A."/>
            <person name="Lipzen A."/>
            <person name="Mereny Z."/>
            <person name="Hegedus B."/>
            <person name="Baldrian P."/>
            <person name="Stursova M."/>
            <person name="Weitz H."/>
            <person name="Taylor A."/>
            <person name="Grigoriev I.V."/>
            <person name="Nagy L.G."/>
            <person name="Martin F."/>
            <person name="Kauserud H."/>
        </authorList>
    </citation>
    <scope>NUCLEOTIDE SEQUENCE</scope>
    <source>
        <strain evidence="1">CBHHK182m</strain>
    </source>
</reference>
<evidence type="ECO:0000313" key="2">
    <source>
        <dbReference type="Proteomes" id="UP001215598"/>
    </source>
</evidence>